<dbReference type="EMBL" id="JAGSPB010000002">
    <property type="protein sequence ID" value="MBV7266182.1"/>
    <property type="molecule type" value="Genomic_DNA"/>
</dbReference>
<dbReference type="InterPro" id="IPR032808">
    <property type="entry name" value="DoxX"/>
</dbReference>
<proteinExistence type="predicted"/>
<gene>
    <name evidence="6" type="ORF">KCG45_08330</name>
</gene>
<keyword evidence="3 5" id="KW-1133">Transmembrane helix</keyword>
<dbReference type="Pfam" id="PF13564">
    <property type="entry name" value="DoxX_2"/>
    <property type="match status" value="1"/>
</dbReference>
<accession>A0ABS6SNU8</accession>
<feature type="transmembrane region" description="Helical" evidence="5">
    <location>
        <begin position="70"/>
        <end position="89"/>
    </location>
</feature>
<protein>
    <submittedName>
        <fullName evidence="6">DoxX family protein</fullName>
    </submittedName>
</protein>
<sequence>MIKLVLRALLSLFYAYAGYAHLVRPEPFLAITPVWVPYPDAVIWWTGLAEIAGAVGLLQPFSRKLRQAAGVGLALYALCVWPANIHHFAMDMASESGGLGLVYHVPRMIAQPVLIWLALWTGEAIGQRPATSP</sequence>
<feature type="transmembrane region" description="Helical" evidence="5">
    <location>
        <begin position="41"/>
        <end position="58"/>
    </location>
</feature>
<organism evidence="6 7">
    <name type="scientific">Erythrobacter ani</name>
    <dbReference type="NCBI Taxonomy" id="2827235"/>
    <lineage>
        <taxon>Bacteria</taxon>
        <taxon>Pseudomonadati</taxon>
        <taxon>Pseudomonadota</taxon>
        <taxon>Alphaproteobacteria</taxon>
        <taxon>Sphingomonadales</taxon>
        <taxon>Erythrobacteraceae</taxon>
        <taxon>Erythrobacter/Porphyrobacter group</taxon>
        <taxon>Erythrobacter</taxon>
    </lineage>
</organism>
<dbReference type="Proteomes" id="UP000699975">
    <property type="component" value="Unassembled WGS sequence"/>
</dbReference>
<evidence type="ECO:0000256" key="4">
    <source>
        <dbReference type="ARBA" id="ARBA00023136"/>
    </source>
</evidence>
<comment type="caution">
    <text evidence="6">The sequence shown here is derived from an EMBL/GenBank/DDBJ whole genome shotgun (WGS) entry which is preliminary data.</text>
</comment>
<keyword evidence="4 5" id="KW-0472">Membrane</keyword>
<reference evidence="6 7" key="1">
    <citation type="submission" date="2021-04" db="EMBL/GenBank/DDBJ databases">
        <authorList>
            <person name="Pira H."/>
            <person name="Risdian C."/>
            <person name="Wink J."/>
        </authorList>
    </citation>
    <scope>NUCLEOTIDE SEQUENCE [LARGE SCALE GENOMIC DNA]</scope>
    <source>
        <strain evidence="6 7">WH131</strain>
    </source>
</reference>
<evidence type="ECO:0000256" key="1">
    <source>
        <dbReference type="ARBA" id="ARBA00004141"/>
    </source>
</evidence>
<evidence type="ECO:0000313" key="6">
    <source>
        <dbReference type="EMBL" id="MBV7266182.1"/>
    </source>
</evidence>
<comment type="subcellular location">
    <subcellularLocation>
        <location evidence="1">Membrane</location>
        <topology evidence="1">Multi-pass membrane protein</topology>
    </subcellularLocation>
</comment>
<evidence type="ECO:0000313" key="7">
    <source>
        <dbReference type="Proteomes" id="UP000699975"/>
    </source>
</evidence>
<evidence type="ECO:0000256" key="5">
    <source>
        <dbReference type="SAM" id="Phobius"/>
    </source>
</evidence>
<keyword evidence="2 5" id="KW-0812">Transmembrane</keyword>
<dbReference type="RefSeq" id="WP_218316810.1">
    <property type="nucleotide sequence ID" value="NZ_JAGSPB010000002.1"/>
</dbReference>
<dbReference type="PANTHER" id="PTHR36974">
    <property type="entry name" value="MEMBRANE PROTEIN-RELATED"/>
    <property type="match status" value="1"/>
</dbReference>
<name>A0ABS6SNU8_9SPHN</name>
<dbReference type="PANTHER" id="PTHR36974:SF1">
    <property type="entry name" value="DOXX FAMILY MEMBRANE PROTEIN"/>
    <property type="match status" value="1"/>
</dbReference>
<evidence type="ECO:0000256" key="3">
    <source>
        <dbReference type="ARBA" id="ARBA00022989"/>
    </source>
</evidence>
<evidence type="ECO:0000256" key="2">
    <source>
        <dbReference type="ARBA" id="ARBA00022692"/>
    </source>
</evidence>
<keyword evidence="7" id="KW-1185">Reference proteome</keyword>